<proteinExistence type="predicted"/>
<comment type="caution">
    <text evidence="1">The sequence shown here is derived from an EMBL/GenBank/DDBJ whole genome shotgun (WGS) entry which is preliminary data.</text>
</comment>
<dbReference type="EMBL" id="SMGO01000003">
    <property type="protein sequence ID" value="TCK80582.1"/>
    <property type="molecule type" value="Genomic_DNA"/>
</dbReference>
<evidence type="ECO:0008006" key="3">
    <source>
        <dbReference type="Google" id="ProtNLM"/>
    </source>
</evidence>
<dbReference type="OrthoDB" id="667380at2"/>
<reference evidence="1 2" key="1">
    <citation type="submission" date="2019-03" db="EMBL/GenBank/DDBJ databases">
        <title>Genomic Encyclopedia of Archaeal and Bacterial Type Strains, Phase II (KMG-II): from individual species to whole genera.</title>
        <authorList>
            <person name="Goeker M."/>
        </authorList>
    </citation>
    <scope>NUCLEOTIDE SEQUENCE [LARGE SCALE GENOMIC DNA]</scope>
    <source>
        <strain evidence="1 2">DSM 22554</strain>
    </source>
</reference>
<accession>A0A4R1LPC5</accession>
<protein>
    <recommendedName>
        <fullName evidence="3">GreA/GreB family transcription elongation factor</fullName>
    </recommendedName>
</protein>
<sequence length="154" mass="17126">MEISKQLFKDAVYLQCLEAIKSRIANAEHALLQAREASQDDTKSSAGDKYETTREMMQQDIDRNNSQLYEAKKILFQLEQCRGVKVSERISAGSLVKTSKALLYIAVSIGQLQVHGQSLMAISPATPLGQVLIGKERGDDFVFNGVSQIIEEVY</sequence>
<evidence type="ECO:0000313" key="2">
    <source>
        <dbReference type="Proteomes" id="UP000294616"/>
    </source>
</evidence>
<dbReference type="Proteomes" id="UP000294616">
    <property type="component" value="Unassembled WGS sequence"/>
</dbReference>
<keyword evidence="2" id="KW-1185">Reference proteome</keyword>
<name>A0A4R1LPC5_9SPHI</name>
<organism evidence="1 2">
    <name type="scientific">Albibacterium bauzanense</name>
    <dbReference type="NCBI Taxonomy" id="653929"/>
    <lineage>
        <taxon>Bacteria</taxon>
        <taxon>Pseudomonadati</taxon>
        <taxon>Bacteroidota</taxon>
        <taxon>Sphingobacteriia</taxon>
        <taxon>Sphingobacteriales</taxon>
        <taxon>Sphingobacteriaceae</taxon>
        <taxon>Albibacterium</taxon>
    </lineage>
</organism>
<dbReference type="RefSeq" id="WP_132225060.1">
    <property type="nucleotide sequence ID" value="NZ_SMGO01000003.1"/>
</dbReference>
<evidence type="ECO:0000313" key="1">
    <source>
        <dbReference type="EMBL" id="TCK80582.1"/>
    </source>
</evidence>
<dbReference type="AlphaFoldDB" id="A0A4R1LPC5"/>
<gene>
    <name evidence="1" type="ORF">C8N28_2324</name>
</gene>